<keyword evidence="1" id="KW-0408">Iron</keyword>
<dbReference type="EMBL" id="CP072793">
    <property type="protein sequence ID" value="QTR54695.1"/>
    <property type="molecule type" value="Genomic_DNA"/>
</dbReference>
<feature type="binding site" evidence="1">
    <location>
        <position position="177"/>
    </location>
    <ligand>
        <name>[4Fe-4S] cluster</name>
        <dbReference type="ChEBI" id="CHEBI:49883"/>
    </ligand>
</feature>
<dbReference type="GO" id="GO:0051539">
    <property type="term" value="F:4 iron, 4 sulfur cluster binding"/>
    <property type="evidence" value="ECO:0007669"/>
    <property type="project" value="UniProtKB-UniRule"/>
</dbReference>
<evidence type="ECO:0000256" key="1">
    <source>
        <dbReference type="HAMAP-Rule" id="MF_02233"/>
    </source>
</evidence>
<dbReference type="GO" id="GO:0046872">
    <property type="term" value="F:metal ion binding"/>
    <property type="evidence" value="ECO:0007669"/>
    <property type="project" value="UniProtKB-KW"/>
</dbReference>
<dbReference type="Pfam" id="PF01136">
    <property type="entry name" value="Peptidase_U32"/>
    <property type="match status" value="1"/>
</dbReference>
<dbReference type="RefSeq" id="WP_210220170.1">
    <property type="nucleotide sequence ID" value="NZ_CP072793.1"/>
</dbReference>
<organism evidence="2 3">
    <name type="scientific">Thiothrix unzii</name>
    <dbReference type="NCBI Taxonomy" id="111769"/>
    <lineage>
        <taxon>Bacteria</taxon>
        <taxon>Pseudomonadati</taxon>
        <taxon>Pseudomonadota</taxon>
        <taxon>Gammaproteobacteria</taxon>
        <taxon>Thiotrichales</taxon>
        <taxon>Thiotrichaceae</taxon>
        <taxon>Thiothrix</taxon>
    </lineage>
</organism>
<dbReference type="KEGG" id="tun:J9260_06295"/>
<keyword evidence="1" id="KW-0411">Iron-sulfur</keyword>
<dbReference type="PANTHER" id="PTHR30217:SF11">
    <property type="entry name" value="UBIQUINONE BIOSYNTHESIS PROTEIN UBIV"/>
    <property type="match status" value="1"/>
</dbReference>
<comment type="function">
    <text evidence="1">Required for O(2)-independent ubiquinone (coenzyme Q) biosynthesis. Together with UbiU, is essential for the C6-hydroxylation reaction in the oxygen-independent ubiquinone biosynthesis pathway.</text>
</comment>
<comment type="pathway">
    <text evidence="1">Cofactor biosynthesis; ubiquinone biosynthesis.</text>
</comment>
<comment type="cofactor">
    <cofactor evidence="1">
        <name>[4Fe-4S] cluster</name>
        <dbReference type="ChEBI" id="CHEBI:49883"/>
    </cofactor>
</comment>
<sequence>MTIAIKLTLGSLLYYWPRQTVLSFYQQVENWAVDTVYLGETVCSRRHELRLDDWLGIAERLNSAGKEVVLATQTLIESESDLKALRKIVDNGPFRVEANEFGAVRLLFEEGMPFVAGSALNVYNPDTLALLASWGAVRWIPPVEMPRTMLAAMPVPATMETEVFAYGRLPLAFSSRCFTARHYNLQKDACQFRCIDHPDGLAMNTREGEGFLAINGTQTQSGKVHSLVHHLGELVGTPVTALRLSPQRQGMAEVVATFRAALDGELPAAQAATQLATYLPAPACDGYWLGTAGLNPVTV</sequence>
<protein>
    <recommendedName>
        <fullName evidence="1">Ubiquinone biosynthesis protein UbiV</fullName>
    </recommendedName>
</protein>
<evidence type="ECO:0000313" key="3">
    <source>
        <dbReference type="Proteomes" id="UP000672009"/>
    </source>
</evidence>
<feature type="binding site" evidence="1">
    <location>
        <position position="43"/>
    </location>
    <ligand>
        <name>[4Fe-4S] cluster</name>
        <dbReference type="ChEBI" id="CHEBI:49883"/>
    </ligand>
</feature>
<feature type="binding site" evidence="1">
    <location>
        <position position="194"/>
    </location>
    <ligand>
        <name>[4Fe-4S] cluster</name>
        <dbReference type="ChEBI" id="CHEBI:49883"/>
    </ligand>
</feature>
<accession>A0A975IJ86</accession>
<reference evidence="2" key="1">
    <citation type="submission" date="2021-04" db="EMBL/GenBank/DDBJ databases">
        <title>Genomics, taxonomy and metabolism of representatives of sulfur bacteria of the genus Thiothrix: Thiothrix fructosivorans QT, Thiothrix unzii A1T and three new species, Thiothrix subterranea sp. nov., Thiothrix litoralis sp. nov. and 'Candidatus Thiothrix anitrata' sp. nov.</title>
        <authorList>
            <person name="Ravin N.V."/>
            <person name="Smolyakov D."/>
            <person name="Rudenko T.S."/>
            <person name="Mardanov A.V."/>
            <person name="Beletsky A.V."/>
            <person name="Markov N.D."/>
            <person name="Fomenkov A.I."/>
            <person name="Roberts R.J."/>
            <person name="Karnachuk O.V."/>
            <person name="Novikov A."/>
            <person name="Grabovich M.Y."/>
        </authorList>
    </citation>
    <scope>NUCLEOTIDE SEQUENCE</scope>
    <source>
        <strain evidence="2">A1</strain>
    </source>
</reference>
<feature type="binding site" evidence="1">
    <location>
        <position position="190"/>
    </location>
    <ligand>
        <name>[4Fe-4S] cluster</name>
        <dbReference type="ChEBI" id="CHEBI:49883"/>
    </ligand>
</feature>
<gene>
    <name evidence="1" type="primary">ubiV</name>
    <name evidence="2" type="ORF">J9260_06295</name>
</gene>
<evidence type="ECO:0000313" key="2">
    <source>
        <dbReference type="EMBL" id="QTR54695.1"/>
    </source>
</evidence>
<comment type="subunit">
    <text evidence="1">Forms a heterodimer with UbiU.</text>
</comment>
<proteinExistence type="inferred from homology"/>
<dbReference type="GO" id="GO:0006744">
    <property type="term" value="P:ubiquinone biosynthetic process"/>
    <property type="evidence" value="ECO:0007669"/>
    <property type="project" value="UniProtKB-UniRule"/>
</dbReference>
<name>A0A975IJ86_9GAMM</name>
<dbReference type="InterPro" id="IPR001539">
    <property type="entry name" value="Peptidase_U32"/>
</dbReference>
<keyword evidence="3" id="KW-1185">Reference proteome</keyword>
<dbReference type="Proteomes" id="UP000672009">
    <property type="component" value="Chromosome"/>
</dbReference>
<dbReference type="NCBIfam" id="NF011991">
    <property type="entry name" value="PRK15447.1"/>
    <property type="match status" value="1"/>
</dbReference>
<keyword evidence="1" id="KW-0004">4Fe-4S</keyword>
<dbReference type="InterPro" id="IPR051454">
    <property type="entry name" value="RNA/ubiquinone_mod_enzymes"/>
</dbReference>
<dbReference type="PANTHER" id="PTHR30217">
    <property type="entry name" value="PEPTIDASE U32 FAMILY"/>
    <property type="match status" value="1"/>
</dbReference>
<dbReference type="InterPro" id="IPR043693">
    <property type="entry name" value="UbiV"/>
</dbReference>
<dbReference type="AlphaFoldDB" id="A0A975IJ86"/>
<keyword evidence="1" id="KW-0479">Metal-binding</keyword>
<comment type="similarity">
    <text evidence="1">Belongs to the peptidase U32 family. UbiV subfamily.</text>
</comment>
<keyword evidence="1" id="KW-0831">Ubiquinone biosynthesis</keyword>
<dbReference type="HAMAP" id="MF_02233">
    <property type="entry name" value="UbiV"/>
    <property type="match status" value="1"/>
</dbReference>